<dbReference type="Pfam" id="PF00692">
    <property type="entry name" value="dUTPase"/>
    <property type="match status" value="1"/>
</dbReference>
<proteinExistence type="inferred from homology"/>
<dbReference type="PANTHER" id="PTHR11241:SF0">
    <property type="entry name" value="DEOXYURIDINE 5'-TRIPHOSPHATE NUCLEOTIDOHYDROLASE"/>
    <property type="match status" value="1"/>
</dbReference>
<protein>
    <recommendedName>
        <fullName evidence="7">Deoxyuridine 5'-triphosphate nucleotidohydrolase</fullName>
        <shortName evidence="7">dUTPase</shortName>
        <ecNumber evidence="7">3.6.1.23</ecNumber>
    </recommendedName>
    <alternativeName>
        <fullName evidence="7">dUTP pyrophosphatase</fullName>
    </alternativeName>
</protein>
<dbReference type="GO" id="GO:0046081">
    <property type="term" value="P:dUTP catabolic process"/>
    <property type="evidence" value="ECO:0007669"/>
    <property type="project" value="InterPro"/>
</dbReference>
<dbReference type="Proteomes" id="UP000018458">
    <property type="component" value="Unassembled WGS sequence"/>
</dbReference>
<dbReference type="InterPro" id="IPR036157">
    <property type="entry name" value="dUTPase-like_sf"/>
</dbReference>
<dbReference type="AlphaFoldDB" id="E8LK82"/>
<dbReference type="InterPro" id="IPR008181">
    <property type="entry name" value="dUTPase"/>
</dbReference>
<dbReference type="EC" id="3.6.1.23" evidence="7"/>
<evidence type="ECO:0000256" key="5">
    <source>
        <dbReference type="ARBA" id="ARBA00023080"/>
    </source>
</evidence>
<dbReference type="InterPro" id="IPR033704">
    <property type="entry name" value="dUTPase_trimeric"/>
</dbReference>
<dbReference type="FunFam" id="2.70.40.10:FF:000002">
    <property type="entry name" value="dUTP diphosphatase"/>
    <property type="match status" value="1"/>
</dbReference>
<evidence type="ECO:0000256" key="4">
    <source>
        <dbReference type="ARBA" id="ARBA00022842"/>
    </source>
</evidence>
<keyword evidence="10" id="KW-1185">Reference proteome</keyword>
<dbReference type="HOGENOM" id="CLU_068508_1_1_6"/>
<dbReference type="UniPathway" id="UPA00610">
    <property type="reaction ID" value="UER00666"/>
</dbReference>
<comment type="caution">
    <text evidence="9">The sequence shown here is derived from an EMBL/GenBank/DDBJ whole genome shotgun (WGS) entry which is preliminary data.</text>
</comment>
<dbReference type="STRING" id="762983.HMPREF9444_01119"/>
<dbReference type="PANTHER" id="PTHR11241">
    <property type="entry name" value="DEOXYURIDINE 5'-TRIPHOSPHATE NUCLEOTIDOHYDROLASE"/>
    <property type="match status" value="1"/>
</dbReference>
<evidence type="ECO:0000313" key="9">
    <source>
        <dbReference type="EMBL" id="EFY07079.1"/>
    </source>
</evidence>
<keyword evidence="5 7" id="KW-0546">Nucleotide metabolism</keyword>
<keyword evidence="3 7" id="KW-0378">Hydrolase</keyword>
<comment type="similarity">
    <text evidence="1 7">Belongs to the dUTPase family.</text>
</comment>
<comment type="pathway">
    <text evidence="7">Pyrimidine metabolism; dUMP biosynthesis; dUMP from dCTP (dUTP route): step 2/2.</text>
</comment>
<dbReference type="NCBIfam" id="TIGR00576">
    <property type="entry name" value="dut"/>
    <property type="match status" value="1"/>
</dbReference>
<dbReference type="HAMAP" id="MF_00116">
    <property type="entry name" value="dUTPase_bact"/>
    <property type="match status" value="1"/>
</dbReference>
<dbReference type="SUPFAM" id="SSF51283">
    <property type="entry name" value="dUTPase-like"/>
    <property type="match status" value="1"/>
</dbReference>
<name>E8LK82_SUCHY</name>
<gene>
    <name evidence="7 9" type="primary">dut</name>
    <name evidence="9" type="ORF">HMPREF9444_01119</name>
</gene>
<dbReference type="GO" id="GO:0000287">
    <property type="term" value="F:magnesium ion binding"/>
    <property type="evidence" value="ECO:0007669"/>
    <property type="project" value="UniProtKB-UniRule"/>
</dbReference>
<feature type="binding site" evidence="7">
    <location>
        <begin position="71"/>
        <end position="73"/>
    </location>
    <ligand>
        <name>substrate</name>
    </ligand>
</feature>
<keyword evidence="4 7" id="KW-0460">Magnesium</keyword>
<dbReference type="eggNOG" id="COG0756">
    <property type="taxonomic scope" value="Bacteria"/>
</dbReference>
<evidence type="ECO:0000256" key="2">
    <source>
        <dbReference type="ARBA" id="ARBA00022723"/>
    </source>
</evidence>
<dbReference type="InterPro" id="IPR029054">
    <property type="entry name" value="dUTPase-like"/>
</dbReference>
<evidence type="ECO:0000259" key="8">
    <source>
        <dbReference type="Pfam" id="PF00692"/>
    </source>
</evidence>
<dbReference type="GO" id="GO:0006226">
    <property type="term" value="P:dUMP biosynthetic process"/>
    <property type="evidence" value="ECO:0007669"/>
    <property type="project" value="UniProtKB-UniRule"/>
</dbReference>
<accession>E8LK82</accession>
<evidence type="ECO:0000256" key="6">
    <source>
        <dbReference type="ARBA" id="ARBA00047686"/>
    </source>
</evidence>
<evidence type="ECO:0000256" key="1">
    <source>
        <dbReference type="ARBA" id="ARBA00006581"/>
    </source>
</evidence>
<evidence type="ECO:0000256" key="3">
    <source>
        <dbReference type="ARBA" id="ARBA00022801"/>
    </source>
</evidence>
<feature type="binding site" evidence="7">
    <location>
        <position position="84"/>
    </location>
    <ligand>
        <name>substrate</name>
    </ligand>
</feature>
<dbReference type="GO" id="GO:0004170">
    <property type="term" value="F:dUTP diphosphatase activity"/>
    <property type="evidence" value="ECO:0007669"/>
    <property type="project" value="UniProtKB-UniRule"/>
</dbReference>
<dbReference type="RefSeq" id="WP_009143320.1">
    <property type="nucleotide sequence ID" value="NZ_GL830989.1"/>
</dbReference>
<feature type="binding site" evidence="7">
    <location>
        <begin position="88"/>
        <end position="90"/>
    </location>
    <ligand>
        <name>substrate</name>
    </ligand>
</feature>
<dbReference type="Gene3D" id="2.70.40.10">
    <property type="match status" value="1"/>
</dbReference>
<dbReference type="OrthoDB" id="9809956at2"/>
<dbReference type="CDD" id="cd07557">
    <property type="entry name" value="trimeric_dUTPase"/>
    <property type="match status" value="1"/>
</dbReference>
<reference evidence="9 10" key="1">
    <citation type="submission" date="2011-01" db="EMBL/GenBank/DDBJ databases">
        <authorList>
            <person name="Weinstock G."/>
            <person name="Sodergren E."/>
            <person name="Clifton S."/>
            <person name="Fulton L."/>
            <person name="Fulton B."/>
            <person name="Courtney L."/>
            <person name="Fronick C."/>
            <person name="Harrison M."/>
            <person name="Strong C."/>
            <person name="Farmer C."/>
            <person name="Delahaunty K."/>
            <person name="Markovic C."/>
            <person name="Hall O."/>
            <person name="Minx P."/>
            <person name="Tomlinson C."/>
            <person name="Mitreva M."/>
            <person name="Hou S."/>
            <person name="Chen J."/>
            <person name="Wollam A."/>
            <person name="Pepin K.H."/>
            <person name="Johnson M."/>
            <person name="Bhonagiri V."/>
            <person name="Zhang X."/>
            <person name="Suruliraj S."/>
            <person name="Warren W."/>
            <person name="Chinwalla A."/>
            <person name="Mardis E.R."/>
            <person name="Wilson R.K."/>
        </authorList>
    </citation>
    <scope>NUCLEOTIDE SEQUENCE [LARGE SCALE GENOMIC DNA]</scope>
    <source>
        <strain evidence="10">DSM 22608 / JCM 16073 / KCTC 15190 / YIT 12066</strain>
    </source>
</reference>
<organism evidence="9 10">
    <name type="scientific">Succinatimonas hippei (strain DSM 22608 / JCM 16073 / KCTC 15190 / YIT 12066)</name>
    <dbReference type="NCBI Taxonomy" id="762983"/>
    <lineage>
        <taxon>Bacteria</taxon>
        <taxon>Pseudomonadati</taxon>
        <taxon>Pseudomonadota</taxon>
        <taxon>Gammaproteobacteria</taxon>
        <taxon>Aeromonadales</taxon>
        <taxon>Succinivibrionaceae</taxon>
        <taxon>Succinatimonas</taxon>
    </lineage>
</organism>
<dbReference type="EMBL" id="AEVO01000052">
    <property type="protein sequence ID" value="EFY07079.1"/>
    <property type="molecule type" value="Genomic_DNA"/>
</dbReference>
<feature type="domain" description="dUTPase-like" evidence="8">
    <location>
        <begin position="18"/>
        <end position="151"/>
    </location>
</feature>
<comment type="caution">
    <text evidence="7">Lacks conserved residue(s) required for the propagation of feature annotation.</text>
</comment>
<comment type="catalytic activity">
    <reaction evidence="6 7">
        <text>dUTP + H2O = dUMP + diphosphate + H(+)</text>
        <dbReference type="Rhea" id="RHEA:10248"/>
        <dbReference type="ChEBI" id="CHEBI:15377"/>
        <dbReference type="ChEBI" id="CHEBI:15378"/>
        <dbReference type="ChEBI" id="CHEBI:33019"/>
        <dbReference type="ChEBI" id="CHEBI:61555"/>
        <dbReference type="ChEBI" id="CHEBI:246422"/>
        <dbReference type="EC" id="3.6.1.23"/>
    </reaction>
</comment>
<comment type="cofactor">
    <cofactor evidence="7">
        <name>Mg(2+)</name>
        <dbReference type="ChEBI" id="CHEBI:18420"/>
    </cofactor>
</comment>
<evidence type="ECO:0000313" key="10">
    <source>
        <dbReference type="Proteomes" id="UP000018458"/>
    </source>
</evidence>
<sequence>MDLDIELKILDKRLGTDFPLPDYATSGAAGMDLRAMVEKDTVLNSGETRLIPAGFSMHIADKNVCATIFPRSGLGTKHGIVLGNLTGLIDSDYQGPILVPLWNRSSSPFVIEVGMRIAQMVFLPVIHAKFKVCQEFSQTEERGDKGFGSTGV</sequence>
<dbReference type="NCBIfam" id="NF001862">
    <property type="entry name" value="PRK00601.1"/>
    <property type="match status" value="1"/>
</dbReference>
<keyword evidence="2 7" id="KW-0479">Metal-binding</keyword>
<comment type="function">
    <text evidence="7">This enzyme is involved in nucleotide metabolism: it produces dUMP, the immediate precursor of thymidine nucleotides and it decreases the intracellular concentration of dUTP so that uracil cannot be incorporated into DNA.</text>
</comment>
<evidence type="ECO:0000256" key="7">
    <source>
        <dbReference type="HAMAP-Rule" id="MF_00116"/>
    </source>
</evidence>